<evidence type="ECO:0000313" key="2">
    <source>
        <dbReference type="Proteomes" id="UP000246740"/>
    </source>
</evidence>
<reference evidence="1 2" key="1">
    <citation type="journal article" date="2018" name="Mol. Biol. Evol.">
        <title>Broad Genomic Sampling Reveals a Smut Pathogenic Ancestry of the Fungal Clade Ustilaginomycotina.</title>
        <authorList>
            <person name="Kijpornyongpan T."/>
            <person name="Mondo S.J."/>
            <person name="Barry K."/>
            <person name="Sandor L."/>
            <person name="Lee J."/>
            <person name="Lipzen A."/>
            <person name="Pangilinan J."/>
            <person name="LaButti K."/>
            <person name="Hainaut M."/>
            <person name="Henrissat B."/>
            <person name="Grigoriev I.V."/>
            <person name="Spatafora J.W."/>
            <person name="Aime M.C."/>
        </authorList>
    </citation>
    <scope>NUCLEOTIDE SEQUENCE [LARGE SCALE GENOMIC DNA]</scope>
    <source>
        <strain evidence="1 2">MCA 3645</strain>
    </source>
</reference>
<dbReference type="AlphaFoldDB" id="A0A317XXZ4"/>
<proteinExistence type="predicted"/>
<organism evidence="1 2">
    <name type="scientific">Testicularia cyperi</name>
    <dbReference type="NCBI Taxonomy" id="1882483"/>
    <lineage>
        <taxon>Eukaryota</taxon>
        <taxon>Fungi</taxon>
        <taxon>Dikarya</taxon>
        <taxon>Basidiomycota</taxon>
        <taxon>Ustilaginomycotina</taxon>
        <taxon>Ustilaginomycetes</taxon>
        <taxon>Ustilaginales</taxon>
        <taxon>Anthracoideaceae</taxon>
        <taxon>Testicularia</taxon>
    </lineage>
</organism>
<dbReference type="Proteomes" id="UP000246740">
    <property type="component" value="Unassembled WGS sequence"/>
</dbReference>
<accession>A0A317XXZ4</accession>
<dbReference type="EMBL" id="KZ819188">
    <property type="protein sequence ID" value="PWZ02778.1"/>
    <property type="molecule type" value="Genomic_DNA"/>
</dbReference>
<dbReference type="InParanoid" id="A0A317XXZ4"/>
<keyword evidence="2" id="KW-1185">Reference proteome</keyword>
<protein>
    <submittedName>
        <fullName evidence="1">Uncharacterized protein</fullName>
    </submittedName>
</protein>
<gene>
    <name evidence="1" type="ORF">BCV70DRAFT_197038</name>
</gene>
<name>A0A317XXZ4_9BASI</name>
<sequence length="57" mass="6512">MPDGSIVLTRLSFFLSLSLWVSLCLCLVASHLTLSSPRPSLFPTRAWPWRELRIRLA</sequence>
<evidence type="ECO:0000313" key="1">
    <source>
        <dbReference type="EMBL" id="PWZ02778.1"/>
    </source>
</evidence>